<dbReference type="InterPro" id="IPR044152">
    <property type="entry name" value="YqjM-like"/>
</dbReference>
<proteinExistence type="predicted"/>
<protein>
    <submittedName>
        <fullName evidence="7">NADH:flavin oxidoreductase/NADH oxidase</fullName>
    </submittedName>
</protein>
<dbReference type="PANTHER" id="PTHR43303:SF4">
    <property type="entry name" value="NADPH DEHYDROGENASE C23G7.10C-RELATED"/>
    <property type="match status" value="1"/>
</dbReference>
<dbReference type="GO" id="GO:0010181">
    <property type="term" value="F:FMN binding"/>
    <property type="evidence" value="ECO:0007669"/>
    <property type="project" value="InterPro"/>
</dbReference>
<dbReference type="GO" id="GO:0050661">
    <property type="term" value="F:NADP binding"/>
    <property type="evidence" value="ECO:0007669"/>
    <property type="project" value="InterPro"/>
</dbReference>
<evidence type="ECO:0000256" key="2">
    <source>
        <dbReference type="ARBA" id="ARBA00022630"/>
    </source>
</evidence>
<dbReference type="Gene3D" id="3.20.20.70">
    <property type="entry name" value="Aldolase class I"/>
    <property type="match status" value="1"/>
</dbReference>
<keyword evidence="4" id="KW-0521">NADP</keyword>
<accession>A0A832MJZ3</accession>
<comment type="caution">
    <text evidence="7">The sequence shown here is derived from an EMBL/GenBank/DDBJ whole genome shotgun (WGS) entry which is preliminary data.</text>
</comment>
<evidence type="ECO:0000256" key="4">
    <source>
        <dbReference type="ARBA" id="ARBA00022857"/>
    </source>
</evidence>
<feature type="domain" description="NADH:flavin oxidoreductase/NADH oxidase N-terminal" evidence="6">
    <location>
        <begin position="26"/>
        <end position="360"/>
    </location>
</feature>
<dbReference type="GO" id="GO:0003959">
    <property type="term" value="F:NADPH dehydrogenase activity"/>
    <property type="evidence" value="ECO:0007669"/>
    <property type="project" value="InterPro"/>
</dbReference>
<dbReference type="EMBL" id="DSQF01000017">
    <property type="protein sequence ID" value="HGZ43325.1"/>
    <property type="molecule type" value="Genomic_DNA"/>
</dbReference>
<dbReference type="InterPro" id="IPR001155">
    <property type="entry name" value="OxRdtase_FMN_N"/>
</dbReference>
<keyword evidence="2" id="KW-0285">Flavoprotein</keyword>
<dbReference type="Pfam" id="PF00724">
    <property type="entry name" value="Oxidored_FMN"/>
    <property type="match status" value="1"/>
</dbReference>
<dbReference type="InterPro" id="IPR013785">
    <property type="entry name" value="Aldolase_TIM"/>
</dbReference>
<dbReference type="AlphaFoldDB" id="A0A832MJZ3"/>
<keyword evidence="3" id="KW-0288">FMN</keyword>
<evidence type="ECO:0000256" key="3">
    <source>
        <dbReference type="ARBA" id="ARBA00022643"/>
    </source>
</evidence>
<dbReference type="CDD" id="cd02932">
    <property type="entry name" value="OYE_YqiM_FMN"/>
    <property type="match status" value="1"/>
</dbReference>
<organism evidence="7">
    <name type="scientific">Eiseniibacteriota bacterium</name>
    <dbReference type="NCBI Taxonomy" id="2212470"/>
    <lineage>
        <taxon>Bacteria</taxon>
        <taxon>Candidatus Eiseniibacteriota</taxon>
    </lineage>
</organism>
<name>A0A832MJZ3_UNCEI</name>
<evidence type="ECO:0000256" key="5">
    <source>
        <dbReference type="ARBA" id="ARBA00023002"/>
    </source>
</evidence>
<sequence length="376" mass="39473">MSEPAPEHVSAAPRAPVRALPASAGLFDPLAQRGVTLRNRIVVSPMCQYSSVDGLATDWHLVHLGCRAVGGAGAVIVEATAVAPEGRITLADLGLWSDAHVPPLARVAAFVAAHGAVPGIQLAHAGRKASTARPWEGGRPVPPGAGGWVPVGPGDEPFADGHSAPRALDAAGIAAVIEAFRAAARRALAAGFRIAEVHAAHGYLLHQFLSPLVNRRTDGWGGSFEGRVRLALEVTRAVRAEWPDDLPVWVRISATDWAEDGWDADHSVRLARLLGALGVDLVDCSSGGAVPWQRPQPAPGYQVPFAERIRREAGVATGAVGLITEPAQAEAILRAGQADLVLIGRASLREPNWPLRAARALGVEGPWPPQYLRAKP</sequence>
<comment type="cofactor">
    <cofactor evidence="1">
        <name>FMN</name>
        <dbReference type="ChEBI" id="CHEBI:58210"/>
    </cofactor>
</comment>
<reference evidence="7" key="1">
    <citation type="journal article" date="2020" name="mSystems">
        <title>Genome- and Community-Level Interaction Insights into Carbon Utilization and Element Cycling Functions of Hydrothermarchaeota in Hydrothermal Sediment.</title>
        <authorList>
            <person name="Zhou Z."/>
            <person name="Liu Y."/>
            <person name="Xu W."/>
            <person name="Pan J."/>
            <person name="Luo Z.H."/>
            <person name="Li M."/>
        </authorList>
    </citation>
    <scope>NUCLEOTIDE SEQUENCE [LARGE SCALE GENOMIC DNA]</scope>
    <source>
        <strain evidence="7">SpSt-381</strain>
    </source>
</reference>
<keyword evidence="5" id="KW-0560">Oxidoreductase</keyword>
<dbReference type="PANTHER" id="PTHR43303">
    <property type="entry name" value="NADPH DEHYDROGENASE C23G7.10C-RELATED"/>
    <property type="match status" value="1"/>
</dbReference>
<evidence type="ECO:0000313" key="7">
    <source>
        <dbReference type="EMBL" id="HGZ43325.1"/>
    </source>
</evidence>
<evidence type="ECO:0000256" key="1">
    <source>
        <dbReference type="ARBA" id="ARBA00001917"/>
    </source>
</evidence>
<evidence type="ECO:0000259" key="6">
    <source>
        <dbReference type="Pfam" id="PF00724"/>
    </source>
</evidence>
<dbReference type="SUPFAM" id="SSF51395">
    <property type="entry name" value="FMN-linked oxidoreductases"/>
    <property type="match status" value="1"/>
</dbReference>
<gene>
    <name evidence="7" type="ORF">ENR23_07870</name>
</gene>